<keyword evidence="2" id="KW-1185">Reference proteome</keyword>
<evidence type="ECO:0000313" key="1">
    <source>
        <dbReference type="EMBL" id="ADN16479.1"/>
    </source>
</evidence>
<dbReference type="EMBL" id="CP002198">
    <property type="protein sequence ID" value="ADN16479.1"/>
    <property type="molecule type" value="Genomic_DNA"/>
</dbReference>
<dbReference type="KEGG" id="cyj:Cyan7822_4570"/>
<proteinExistence type="predicted"/>
<dbReference type="AlphaFoldDB" id="E0UD14"/>
<name>E0UD14_GLOV7</name>
<sequence>MRRFRPWIKIDSDIHKTIKAEAAIKEQDLETLLSELITLGYKAKFNGI</sequence>
<accession>E0UD14</accession>
<evidence type="ECO:0000313" key="2">
    <source>
        <dbReference type="Proteomes" id="UP000008206"/>
    </source>
</evidence>
<gene>
    <name evidence="1" type="ordered locus">Cyan7822_4570</name>
</gene>
<dbReference type="HOGENOM" id="CLU_3151906_0_0_3"/>
<dbReference type="STRING" id="497965.Cyan7822_4570"/>
<dbReference type="RefSeq" id="WP_013324521.1">
    <property type="nucleotide sequence ID" value="NC_014501.1"/>
</dbReference>
<protein>
    <submittedName>
        <fullName evidence="1">Uncharacterized protein</fullName>
    </submittedName>
</protein>
<dbReference type="Proteomes" id="UP000008206">
    <property type="component" value="Chromosome"/>
</dbReference>
<organism evidence="1 2">
    <name type="scientific">Gloeothece verrucosa (strain PCC 7822)</name>
    <name type="common">Cyanothece sp. (strain PCC 7822)</name>
    <dbReference type="NCBI Taxonomy" id="497965"/>
    <lineage>
        <taxon>Bacteria</taxon>
        <taxon>Bacillati</taxon>
        <taxon>Cyanobacteriota</taxon>
        <taxon>Cyanophyceae</taxon>
        <taxon>Oscillatoriophycideae</taxon>
        <taxon>Chroococcales</taxon>
        <taxon>Aphanothecaceae</taxon>
        <taxon>Gloeothece</taxon>
        <taxon>Gloeothece verrucosa</taxon>
    </lineage>
</organism>
<reference evidence="2" key="1">
    <citation type="journal article" date="2011" name="MBio">
        <title>Novel metabolic attributes of the genus Cyanothece, comprising a group of unicellular nitrogen-fixing Cyanobacteria.</title>
        <authorList>
            <person name="Bandyopadhyay A."/>
            <person name="Elvitigala T."/>
            <person name="Welsh E."/>
            <person name="Stockel J."/>
            <person name="Liberton M."/>
            <person name="Min H."/>
            <person name="Sherman L.A."/>
            <person name="Pakrasi H.B."/>
        </authorList>
    </citation>
    <scope>NUCLEOTIDE SEQUENCE [LARGE SCALE GENOMIC DNA]</scope>
    <source>
        <strain evidence="2">PCC 7822</strain>
    </source>
</reference>